<comment type="caution">
    <text evidence="1">The sequence shown here is derived from an EMBL/GenBank/DDBJ whole genome shotgun (WGS) entry which is preliminary data.</text>
</comment>
<reference evidence="1" key="1">
    <citation type="journal article" date="2015" name="Nature">
        <title>Complex archaea that bridge the gap between prokaryotes and eukaryotes.</title>
        <authorList>
            <person name="Spang A."/>
            <person name="Saw J.H."/>
            <person name="Jorgensen S.L."/>
            <person name="Zaremba-Niedzwiedzka K."/>
            <person name="Martijn J."/>
            <person name="Lind A.E."/>
            <person name="van Eijk R."/>
            <person name="Schleper C."/>
            <person name="Guy L."/>
            <person name="Ettema T.J."/>
        </authorList>
    </citation>
    <scope>NUCLEOTIDE SEQUENCE</scope>
</reference>
<gene>
    <name evidence="1" type="ORF">LCGC14_0507590</name>
</gene>
<organism evidence="1">
    <name type="scientific">marine sediment metagenome</name>
    <dbReference type="NCBI Taxonomy" id="412755"/>
    <lineage>
        <taxon>unclassified sequences</taxon>
        <taxon>metagenomes</taxon>
        <taxon>ecological metagenomes</taxon>
    </lineage>
</organism>
<dbReference type="AlphaFoldDB" id="A0A0F9S270"/>
<sequence>MTIFEIVHTIFKLADFKEWFEDRKYAKRADTRSIAKRVMRIFDAHDIPVSRIAEVFPEFNFQLSDFDNLDSIRKVIMIRFLDRLSELFFINRSWLDTGEGSLQQFYEIAYDFGSIYDLLSDYKKTEGKVVTAYFIAEQGIKFTPVTDYETDHNVMIVLEYAYQKSEQNDFSYNRYLPVYFGYWHYYNTRMMLKSISLLLFQNENLFT</sequence>
<protein>
    <submittedName>
        <fullName evidence="1">Uncharacterized protein</fullName>
    </submittedName>
</protein>
<evidence type="ECO:0000313" key="1">
    <source>
        <dbReference type="EMBL" id="KKN62860.1"/>
    </source>
</evidence>
<proteinExistence type="predicted"/>
<dbReference type="EMBL" id="LAZR01000610">
    <property type="protein sequence ID" value="KKN62860.1"/>
    <property type="molecule type" value="Genomic_DNA"/>
</dbReference>
<name>A0A0F9S270_9ZZZZ</name>
<accession>A0A0F9S270</accession>